<organism evidence="16 17">
    <name type="scientific">Planotetraspora mira</name>
    <dbReference type="NCBI Taxonomy" id="58121"/>
    <lineage>
        <taxon>Bacteria</taxon>
        <taxon>Bacillati</taxon>
        <taxon>Actinomycetota</taxon>
        <taxon>Actinomycetes</taxon>
        <taxon>Streptosporangiales</taxon>
        <taxon>Streptosporangiaceae</taxon>
        <taxon>Planotetraspora</taxon>
    </lineage>
</organism>
<accession>A0A8J3TX71</accession>
<gene>
    <name evidence="16" type="ORF">Pmi06nite_73590</name>
</gene>
<proteinExistence type="predicted"/>
<keyword evidence="6 13" id="KW-0812">Transmembrane</keyword>
<dbReference type="Gene3D" id="3.30.565.10">
    <property type="entry name" value="Histidine kinase-like ATPase, C-terminal domain"/>
    <property type="match status" value="1"/>
</dbReference>
<dbReference type="Pfam" id="PF02518">
    <property type="entry name" value="HATPase_c"/>
    <property type="match status" value="1"/>
</dbReference>
<evidence type="ECO:0000256" key="5">
    <source>
        <dbReference type="ARBA" id="ARBA00022679"/>
    </source>
</evidence>
<dbReference type="Gene3D" id="1.20.5.1930">
    <property type="match status" value="1"/>
</dbReference>
<keyword evidence="17" id="KW-1185">Reference proteome</keyword>
<reference evidence="16 17" key="1">
    <citation type="submission" date="2021-01" db="EMBL/GenBank/DDBJ databases">
        <title>Whole genome shotgun sequence of Planotetraspora mira NBRC 15435.</title>
        <authorList>
            <person name="Komaki H."/>
            <person name="Tamura T."/>
        </authorList>
    </citation>
    <scope>NUCLEOTIDE SEQUENCE [LARGE SCALE GENOMIC DNA]</scope>
    <source>
        <strain evidence="16 17">NBRC 15435</strain>
    </source>
</reference>
<dbReference type="InterPro" id="IPR050482">
    <property type="entry name" value="Sensor_HK_TwoCompSys"/>
</dbReference>
<sequence>MCRLAATGLARDHGISARYTPEYNGLVQARLPSLLLRQTPSRTVGVLAGAACVAAVTLLLFPLRQFVPSNSLGVVYLLAVLLISTVFGRGPGLATAVASAVAYEYFHLPPFYRWTLTGSGELVTILVFLAAALLAGFVGDLARSRAVEAEEQRRTADLAADLAHLLLRAEDLRTALPAAAQCLARALELRYAAIEQAVVAADARYAALPLRDGATQIATLLIPTDLPKPTMLRLRRQVVPSLRALLAAARDREAVAEEQAALRRIATLVAGGTNPSEVFNAVTREMGRIMGTRYTDMNRFEADGTLTMLSHWDDHGGRDHFVPLGSRWPIEDMPVARMVWQTGKPARLTTCDEDAGEFLRRARDWALGSVVGSPIMVENQLWGVMIVFSRAEDPQPEAIEERMMKFTELLGTAIANAESRAELTASRARIIAAADESRRRIERDLHDGAQQRLVTLGLELRKAEAMAPPYLKALLSHTVEGLAGAADDLQELSRGLHPAMLSKGGLCPALKMLARRSSVPVELNVSDVGPQPERVEAGVYYVVSEALTNAAKHAKASIVHIDLTVDDTAVRLCIRDDGIGGADPRNGSGLIGLKDRVAVIGGEMEITSPVGSGTSLVVTIPC</sequence>
<evidence type="ECO:0000256" key="7">
    <source>
        <dbReference type="ARBA" id="ARBA00022741"/>
    </source>
</evidence>
<keyword evidence="12 13" id="KW-0472">Membrane</keyword>
<dbReference type="InterPro" id="IPR036890">
    <property type="entry name" value="HATPase_C_sf"/>
</dbReference>
<feature type="domain" description="Histidine kinase/HSP90-like ATPase" evidence="15">
    <location>
        <begin position="534"/>
        <end position="622"/>
    </location>
</feature>
<dbReference type="InterPro" id="IPR003018">
    <property type="entry name" value="GAF"/>
</dbReference>
<comment type="subcellular location">
    <subcellularLocation>
        <location evidence="2">Membrane</location>
        <topology evidence="2">Multi-pass membrane protein</topology>
    </subcellularLocation>
</comment>
<dbReference type="GO" id="GO:0005524">
    <property type="term" value="F:ATP binding"/>
    <property type="evidence" value="ECO:0007669"/>
    <property type="project" value="UniProtKB-KW"/>
</dbReference>
<evidence type="ECO:0000256" key="1">
    <source>
        <dbReference type="ARBA" id="ARBA00000085"/>
    </source>
</evidence>
<name>A0A8J3TX71_9ACTN</name>
<evidence type="ECO:0000313" key="16">
    <source>
        <dbReference type="EMBL" id="GII33917.1"/>
    </source>
</evidence>
<keyword evidence="4" id="KW-0597">Phosphoprotein</keyword>
<evidence type="ECO:0000256" key="3">
    <source>
        <dbReference type="ARBA" id="ARBA00012438"/>
    </source>
</evidence>
<dbReference type="SMART" id="SM00387">
    <property type="entry name" value="HATPase_c"/>
    <property type="match status" value="1"/>
</dbReference>
<dbReference type="EC" id="2.7.13.3" evidence="3"/>
<evidence type="ECO:0000256" key="2">
    <source>
        <dbReference type="ARBA" id="ARBA00004141"/>
    </source>
</evidence>
<evidence type="ECO:0000313" key="17">
    <source>
        <dbReference type="Proteomes" id="UP000650628"/>
    </source>
</evidence>
<keyword evidence="7" id="KW-0547">Nucleotide-binding</keyword>
<evidence type="ECO:0000256" key="8">
    <source>
        <dbReference type="ARBA" id="ARBA00022777"/>
    </source>
</evidence>
<dbReference type="GO" id="GO:0046983">
    <property type="term" value="F:protein dimerization activity"/>
    <property type="evidence" value="ECO:0007669"/>
    <property type="project" value="InterPro"/>
</dbReference>
<evidence type="ECO:0000256" key="10">
    <source>
        <dbReference type="ARBA" id="ARBA00022989"/>
    </source>
</evidence>
<dbReference type="Pfam" id="PF13493">
    <property type="entry name" value="DUF4118"/>
    <property type="match status" value="1"/>
</dbReference>
<feature type="transmembrane region" description="Helical" evidence="13">
    <location>
        <begin position="75"/>
        <end position="102"/>
    </location>
</feature>
<protein>
    <recommendedName>
        <fullName evidence="3">histidine kinase</fullName>
        <ecNumber evidence="3">2.7.13.3</ecNumber>
    </recommendedName>
</protein>
<dbReference type="Pfam" id="PF07730">
    <property type="entry name" value="HisKA_3"/>
    <property type="match status" value="1"/>
</dbReference>
<dbReference type="InterPro" id="IPR003594">
    <property type="entry name" value="HATPase_dom"/>
</dbReference>
<dbReference type="PANTHER" id="PTHR24421:SF10">
    <property type="entry name" value="NITRATE_NITRITE SENSOR PROTEIN NARQ"/>
    <property type="match status" value="1"/>
</dbReference>
<dbReference type="Gene3D" id="1.20.120.620">
    <property type="entry name" value="Backbone structure of the membrane domain of e. Coli histidine kinase receptor kdpd"/>
    <property type="match status" value="1"/>
</dbReference>
<dbReference type="GO" id="GO:0016020">
    <property type="term" value="C:membrane"/>
    <property type="evidence" value="ECO:0007669"/>
    <property type="project" value="UniProtKB-SubCell"/>
</dbReference>
<evidence type="ECO:0000256" key="13">
    <source>
        <dbReference type="SAM" id="Phobius"/>
    </source>
</evidence>
<dbReference type="Pfam" id="PF01590">
    <property type="entry name" value="GAF"/>
    <property type="match status" value="1"/>
</dbReference>
<evidence type="ECO:0000256" key="6">
    <source>
        <dbReference type="ARBA" id="ARBA00022692"/>
    </source>
</evidence>
<dbReference type="EMBL" id="BOOO01000043">
    <property type="protein sequence ID" value="GII33917.1"/>
    <property type="molecule type" value="Genomic_DNA"/>
</dbReference>
<evidence type="ECO:0000256" key="12">
    <source>
        <dbReference type="ARBA" id="ARBA00023136"/>
    </source>
</evidence>
<evidence type="ECO:0000256" key="11">
    <source>
        <dbReference type="ARBA" id="ARBA00023012"/>
    </source>
</evidence>
<dbReference type="InterPro" id="IPR011712">
    <property type="entry name" value="Sig_transdc_His_kin_sub3_dim/P"/>
</dbReference>
<dbReference type="AlphaFoldDB" id="A0A8J3TX71"/>
<dbReference type="SMART" id="SM00065">
    <property type="entry name" value="GAF"/>
    <property type="match status" value="1"/>
</dbReference>
<dbReference type="CDD" id="cd16917">
    <property type="entry name" value="HATPase_UhpB-NarQ-NarX-like"/>
    <property type="match status" value="1"/>
</dbReference>
<keyword evidence="10 13" id="KW-1133">Transmembrane helix</keyword>
<dbReference type="InterPro" id="IPR038318">
    <property type="entry name" value="KdpD_sf"/>
</dbReference>
<feature type="transmembrane region" description="Helical" evidence="13">
    <location>
        <begin position="122"/>
        <end position="142"/>
    </location>
</feature>
<comment type="caution">
    <text evidence="16">The sequence shown here is derived from an EMBL/GenBank/DDBJ whole genome shotgun (WGS) entry which is preliminary data.</text>
</comment>
<dbReference type="PANTHER" id="PTHR24421">
    <property type="entry name" value="NITRATE/NITRITE SENSOR PROTEIN NARX-RELATED"/>
    <property type="match status" value="1"/>
</dbReference>
<feature type="transmembrane region" description="Helical" evidence="13">
    <location>
        <begin position="44"/>
        <end position="63"/>
    </location>
</feature>
<feature type="domain" description="GAF" evidence="14">
    <location>
        <begin position="274"/>
        <end position="424"/>
    </location>
</feature>
<keyword evidence="5" id="KW-0808">Transferase</keyword>
<dbReference type="SUPFAM" id="SSF55874">
    <property type="entry name" value="ATPase domain of HSP90 chaperone/DNA topoisomerase II/histidine kinase"/>
    <property type="match status" value="1"/>
</dbReference>
<comment type="catalytic activity">
    <reaction evidence="1">
        <text>ATP + protein L-histidine = ADP + protein N-phospho-L-histidine.</text>
        <dbReference type="EC" id="2.7.13.3"/>
    </reaction>
</comment>
<evidence type="ECO:0000259" key="14">
    <source>
        <dbReference type="SMART" id="SM00065"/>
    </source>
</evidence>
<dbReference type="SUPFAM" id="SSF55781">
    <property type="entry name" value="GAF domain-like"/>
    <property type="match status" value="1"/>
</dbReference>
<keyword evidence="9" id="KW-0067">ATP-binding</keyword>
<dbReference type="InterPro" id="IPR025201">
    <property type="entry name" value="KdpD_TM"/>
</dbReference>
<dbReference type="InterPro" id="IPR029016">
    <property type="entry name" value="GAF-like_dom_sf"/>
</dbReference>
<evidence type="ECO:0000256" key="4">
    <source>
        <dbReference type="ARBA" id="ARBA00022553"/>
    </source>
</evidence>
<dbReference type="Proteomes" id="UP000650628">
    <property type="component" value="Unassembled WGS sequence"/>
</dbReference>
<keyword evidence="11" id="KW-0902">Two-component regulatory system</keyword>
<evidence type="ECO:0000256" key="9">
    <source>
        <dbReference type="ARBA" id="ARBA00022840"/>
    </source>
</evidence>
<dbReference type="Gene3D" id="3.30.450.40">
    <property type="match status" value="1"/>
</dbReference>
<dbReference type="GO" id="GO:0000155">
    <property type="term" value="F:phosphorelay sensor kinase activity"/>
    <property type="evidence" value="ECO:0007669"/>
    <property type="project" value="InterPro"/>
</dbReference>
<keyword evidence="8" id="KW-0418">Kinase</keyword>
<evidence type="ECO:0000259" key="15">
    <source>
        <dbReference type="SMART" id="SM00387"/>
    </source>
</evidence>